<dbReference type="InterPro" id="IPR036291">
    <property type="entry name" value="NAD(P)-bd_dom_sf"/>
</dbReference>
<keyword evidence="2 5" id="KW-0560">Oxidoreductase</keyword>
<dbReference type="Gene3D" id="3.40.50.720">
    <property type="entry name" value="NAD(P)-binding Rossmann-like Domain"/>
    <property type="match status" value="1"/>
</dbReference>
<protein>
    <submittedName>
        <fullName evidence="5">Glucose--fructose oxidoreductase</fullName>
        <ecNumber evidence="5">1.1.99.28</ecNumber>
    </submittedName>
</protein>
<dbReference type="InterPro" id="IPR050984">
    <property type="entry name" value="Gfo/Idh/MocA_domain"/>
</dbReference>
<dbReference type="InterPro" id="IPR000683">
    <property type="entry name" value="Gfo/Idh/MocA-like_OxRdtase_N"/>
</dbReference>
<proteinExistence type="inferred from homology"/>
<dbReference type="Pfam" id="PF01408">
    <property type="entry name" value="GFO_IDH_MocA"/>
    <property type="match status" value="1"/>
</dbReference>
<evidence type="ECO:0000256" key="2">
    <source>
        <dbReference type="ARBA" id="ARBA00023002"/>
    </source>
</evidence>
<dbReference type="AlphaFoldDB" id="A0A1Y5TQK2"/>
<dbReference type="PRINTS" id="PR01775">
    <property type="entry name" value="GLFROXRDTASE"/>
</dbReference>
<organism evidence="5 6">
    <name type="scientific">Aquimixticola soesokkakensis</name>
    <dbReference type="NCBI Taxonomy" id="1519096"/>
    <lineage>
        <taxon>Bacteria</taxon>
        <taxon>Pseudomonadati</taxon>
        <taxon>Pseudomonadota</taxon>
        <taxon>Alphaproteobacteria</taxon>
        <taxon>Rhodobacterales</taxon>
        <taxon>Paracoccaceae</taxon>
        <taxon>Aquimixticola</taxon>
    </lineage>
</organism>
<dbReference type="SUPFAM" id="SSF55347">
    <property type="entry name" value="Glyceraldehyde-3-phosphate dehydrogenase-like, C-terminal domain"/>
    <property type="match status" value="1"/>
</dbReference>
<dbReference type="EMBL" id="FWFS01000015">
    <property type="protein sequence ID" value="SLN69717.1"/>
    <property type="molecule type" value="Genomic_DNA"/>
</dbReference>
<gene>
    <name evidence="5" type="primary">gfo_7</name>
    <name evidence="5" type="ORF">AQS8620_03307</name>
</gene>
<comment type="similarity">
    <text evidence="1">Belongs to the Gfo/Idh/MocA family.</text>
</comment>
<dbReference type="RefSeq" id="WP_085838100.1">
    <property type="nucleotide sequence ID" value="NZ_FWFS01000015.1"/>
</dbReference>
<dbReference type="Gene3D" id="3.30.360.10">
    <property type="entry name" value="Dihydrodipicolinate Reductase, domain 2"/>
    <property type="match status" value="1"/>
</dbReference>
<dbReference type="EC" id="1.1.99.28" evidence="5"/>
<dbReference type="SUPFAM" id="SSF51735">
    <property type="entry name" value="NAD(P)-binding Rossmann-fold domains"/>
    <property type="match status" value="1"/>
</dbReference>
<feature type="domain" description="Gfo/Idh/MocA-like oxidoreductase N-terminal" evidence="3">
    <location>
        <begin position="3"/>
        <end position="124"/>
    </location>
</feature>
<dbReference type="GO" id="GO:0047061">
    <property type="term" value="F:glucose-fructose oxidoreductase activity"/>
    <property type="evidence" value="ECO:0007669"/>
    <property type="project" value="UniProtKB-EC"/>
</dbReference>
<keyword evidence="6" id="KW-1185">Reference proteome</keyword>
<dbReference type="PANTHER" id="PTHR22604:SF105">
    <property type="entry name" value="TRANS-1,2-DIHYDROBENZENE-1,2-DIOL DEHYDROGENASE"/>
    <property type="match status" value="1"/>
</dbReference>
<name>A0A1Y5TQK2_9RHOB</name>
<evidence type="ECO:0000259" key="4">
    <source>
        <dbReference type="Pfam" id="PF22725"/>
    </source>
</evidence>
<feature type="domain" description="GFO/IDH/MocA-like oxidoreductase" evidence="4">
    <location>
        <begin position="135"/>
        <end position="251"/>
    </location>
</feature>
<dbReference type="Proteomes" id="UP000193862">
    <property type="component" value="Unassembled WGS sequence"/>
</dbReference>
<dbReference type="InterPro" id="IPR008354">
    <property type="entry name" value="Glc-Fru_OxRdtase_bac"/>
</dbReference>
<accession>A0A1Y5TQK2</accession>
<evidence type="ECO:0000259" key="3">
    <source>
        <dbReference type="Pfam" id="PF01408"/>
    </source>
</evidence>
<dbReference type="OrthoDB" id="9815825at2"/>
<evidence type="ECO:0000313" key="5">
    <source>
        <dbReference type="EMBL" id="SLN69717.1"/>
    </source>
</evidence>
<dbReference type="GO" id="GO:0000166">
    <property type="term" value="F:nucleotide binding"/>
    <property type="evidence" value="ECO:0007669"/>
    <property type="project" value="InterPro"/>
</dbReference>
<dbReference type="InterPro" id="IPR055170">
    <property type="entry name" value="GFO_IDH_MocA-like_dom"/>
</dbReference>
<dbReference type="PANTHER" id="PTHR22604">
    <property type="entry name" value="OXIDOREDUCTASES"/>
    <property type="match status" value="1"/>
</dbReference>
<evidence type="ECO:0000256" key="1">
    <source>
        <dbReference type="ARBA" id="ARBA00010928"/>
    </source>
</evidence>
<dbReference type="Pfam" id="PF22725">
    <property type="entry name" value="GFO_IDH_MocA_C3"/>
    <property type="match status" value="1"/>
</dbReference>
<sequence>MTIRYGVVGAGWISQIAFLPGVDVTGNSKTTALVSGNRDASERLAEFYDIEHTFTYDQYDEMLAADVVDAVYIALPNSMHADYAIRAAKAGKHVIVEKPLAISAAECRAMIEAAEAAGVYLMTAYRLHNEPGTVHALELIRSGAIGDPRVFSSVFSFQAGPDNHRLKASHWGGPLQDIGIYCVNAVRHIFADEPVEVTAVRNQTDDPRFSEVEETFAATMMFPKGRVAQFVASFGAEQLDTYRISGTEGDIAVECAYDFQSPTIVRLTRGAEVIEHVFEKTDQFAGQTAYFSDCITAGVAPEACGEEGLADVEILLALEEAVKTGTAQKIELDQRRRHPDATMVRRFAPTGRRLMV</sequence>
<reference evidence="5 6" key="1">
    <citation type="submission" date="2017-03" db="EMBL/GenBank/DDBJ databases">
        <authorList>
            <person name="Afonso C.L."/>
            <person name="Miller P.J."/>
            <person name="Scott M.A."/>
            <person name="Spackman E."/>
            <person name="Goraichik I."/>
            <person name="Dimitrov K.M."/>
            <person name="Suarez D.L."/>
            <person name="Swayne D.E."/>
        </authorList>
    </citation>
    <scope>NUCLEOTIDE SEQUENCE [LARGE SCALE GENOMIC DNA]</scope>
    <source>
        <strain evidence="5 6">CECT 8620</strain>
    </source>
</reference>
<evidence type="ECO:0000313" key="6">
    <source>
        <dbReference type="Proteomes" id="UP000193862"/>
    </source>
</evidence>